<keyword evidence="7" id="KW-1185">Reference proteome</keyword>
<dbReference type="Gene3D" id="1.10.10.10">
    <property type="entry name" value="Winged helix-like DNA-binding domain superfamily/Winged helix DNA-binding domain"/>
    <property type="match status" value="1"/>
</dbReference>
<evidence type="ECO:0000259" key="5">
    <source>
        <dbReference type="PROSITE" id="PS51000"/>
    </source>
</evidence>
<dbReference type="GO" id="GO:0003700">
    <property type="term" value="F:DNA-binding transcription factor activity"/>
    <property type="evidence" value="ECO:0007669"/>
    <property type="project" value="InterPro"/>
</dbReference>
<evidence type="ECO:0000313" key="6">
    <source>
        <dbReference type="EMBL" id="SEF15241.1"/>
    </source>
</evidence>
<gene>
    <name evidence="6" type="ORF">SAMN04488561_4894</name>
</gene>
<dbReference type="InterPro" id="IPR036388">
    <property type="entry name" value="WH-like_DNA-bd_sf"/>
</dbReference>
<dbReference type="InterPro" id="IPR036390">
    <property type="entry name" value="WH_DNA-bd_sf"/>
</dbReference>
<dbReference type="Proteomes" id="UP000181980">
    <property type="component" value="Unassembled WGS sequence"/>
</dbReference>
<evidence type="ECO:0000256" key="4">
    <source>
        <dbReference type="SAM" id="MobiDB-lite"/>
    </source>
</evidence>
<dbReference type="PROSITE" id="PS00894">
    <property type="entry name" value="HTH_DEOR_1"/>
    <property type="match status" value="1"/>
</dbReference>
<evidence type="ECO:0000256" key="2">
    <source>
        <dbReference type="ARBA" id="ARBA00023125"/>
    </source>
</evidence>
<dbReference type="SUPFAM" id="SSF46785">
    <property type="entry name" value="Winged helix' DNA-binding domain"/>
    <property type="match status" value="1"/>
</dbReference>
<sequence>MSDTPGRLLALLSLLQTPREWPGSELAQRLGVTPRTVRRDVDRLRDLGYPVEATLGAAGGYRLVAGAALPPLLLDDEEAVAIAVGLRAAAGSAVAGIEEASVRALGKLEQVLPSRLRHRVRTIGAATLPVGADGPVVDPEVLTALAAGAANRERVRFRYTSGDGTGTSRLVEPLALVPSGRRWYLVAWDVDRASAESVSTGVRTPPGREGHPTLRAGSDTRVRAAHPAAAHATAGQGDAGQGGGSGRDGWRTFRVDRIGQVQPTGVRVREQRTLPAEDAAGYVAGRRTDWGTPELHVVVTFEAPVSAVAGRLGDPPGEIVALGEDRSRLDARRDDSMEWLAGRLVTLGCPFTVHGPDELRAAVRVLATRADRAAAAV</sequence>
<keyword evidence="3" id="KW-0804">Transcription</keyword>
<evidence type="ECO:0000313" key="7">
    <source>
        <dbReference type="Proteomes" id="UP000181980"/>
    </source>
</evidence>
<dbReference type="PIRSF" id="PIRSF016838">
    <property type="entry name" value="PafC"/>
    <property type="match status" value="1"/>
</dbReference>
<dbReference type="Pfam" id="PF08279">
    <property type="entry name" value="HTH_11"/>
    <property type="match status" value="1"/>
</dbReference>
<proteinExistence type="predicted"/>
<dbReference type="RefSeq" id="WP_069109258.1">
    <property type="nucleotide sequence ID" value="NZ_FNUC01000004.1"/>
</dbReference>
<dbReference type="InterPro" id="IPR028349">
    <property type="entry name" value="PafC-like"/>
</dbReference>
<dbReference type="PROSITE" id="PS52050">
    <property type="entry name" value="WYL"/>
    <property type="match status" value="1"/>
</dbReference>
<feature type="compositionally biased region" description="Gly residues" evidence="4">
    <location>
        <begin position="237"/>
        <end position="247"/>
    </location>
</feature>
<evidence type="ECO:0000256" key="3">
    <source>
        <dbReference type="ARBA" id="ARBA00023163"/>
    </source>
</evidence>
<dbReference type="GO" id="GO:0003677">
    <property type="term" value="F:DNA binding"/>
    <property type="evidence" value="ECO:0007669"/>
    <property type="project" value="UniProtKB-KW"/>
</dbReference>
<protein>
    <submittedName>
        <fullName evidence="6">HTH domain-containing protein</fullName>
    </submittedName>
</protein>
<feature type="region of interest" description="Disordered" evidence="4">
    <location>
        <begin position="195"/>
        <end position="249"/>
    </location>
</feature>
<dbReference type="InterPro" id="IPR026881">
    <property type="entry name" value="WYL_dom"/>
</dbReference>
<dbReference type="InterPro" id="IPR018356">
    <property type="entry name" value="Tscrpt_reg_HTH_DeoR_CS"/>
</dbReference>
<dbReference type="InterPro" id="IPR051534">
    <property type="entry name" value="CBASS_pafABC_assoc_protein"/>
</dbReference>
<accession>A0A1H5PQ82</accession>
<dbReference type="EMBL" id="FNUC01000004">
    <property type="protein sequence ID" value="SEF15241.1"/>
    <property type="molecule type" value="Genomic_DNA"/>
</dbReference>
<feature type="compositionally biased region" description="Low complexity" evidence="4">
    <location>
        <begin position="225"/>
        <end position="236"/>
    </location>
</feature>
<dbReference type="PROSITE" id="PS51000">
    <property type="entry name" value="HTH_DEOR_2"/>
    <property type="match status" value="1"/>
</dbReference>
<feature type="domain" description="HTH deoR-type" evidence="5">
    <location>
        <begin position="4"/>
        <end position="59"/>
    </location>
</feature>
<dbReference type="Pfam" id="PF13280">
    <property type="entry name" value="WYL"/>
    <property type="match status" value="1"/>
</dbReference>
<name>A0A1H5PQ82_9ACTN</name>
<reference evidence="7" key="1">
    <citation type="submission" date="2016-10" db="EMBL/GenBank/DDBJ databases">
        <authorList>
            <person name="Varghese N."/>
            <person name="Submissions S."/>
        </authorList>
    </citation>
    <scope>NUCLEOTIDE SEQUENCE [LARGE SCALE GENOMIC DNA]</scope>
    <source>
        <strain evidence="7">DSM 45237</strain>
    </source>
</reference>
<dbReference type="AlphaFoldDB" id="A0A1H5PQ82"/>
<dbReference type="PANTHER" id="PTHR34580:SF3">
    <property type="entry name" value="PROTEIN PAFB"/>
    <property type="match status" value="1"/>
</dbReference>
<dbReference type="InterPro" id="IPR013196">
    <property type="entry name" value="HTH_11"/>
</dbReference>
<organism evidence="6 7">
    <name type="scientific">Jiangella alba</name>
    <dbReference type="NCBI Taxonomy" id="561176"/>
    <lineage>
        <taxon>Bacteria</taxon>
        <taxon>Bacillati</taxon>
        <taxon>Actinomycetota</taxon>
        <taxon>Actinomycetes</taxon>
        <taxon>Jiangellales</taxon>
        <taxon>Jiangellaceae</taxon>
        <taxon>Jiangella</taxon>
    </lineage>
</organism>
<dbReference type="InterPro" id="IPR001034">
    <property type="entry name" value="DeoR_HTH"/>
</dbReference>
<dbReference type="PANTHER" id="PTHR34580">
    <property type="match status" value="1"/>
</dbReference>
<dbReference type="STRING" id="561176.SAMN04488561_4894"/>
<keyword evidence="2" id="KW-0238">DNA-binding</keyword>
<feature type="compositionally biased region" description="Basic and acidic residues" evidence="4">
    <location>
        <begin position="206"/>
        <end position="222"/>
    </location>
</feature>
<evidence type="ECO:0000256" key="1">
    <source>
        <dbReference type="ARBA" id="ARBA00023015"/>
    </source>
</evidence>
<keyword evidence="1" id="KW-0805">Transcription regulation</keyword>